<dbReference type="RefSeq" id="XP_049134356.1">
    <property type="nucleotide sequence ID" value="XM_049278399.1"/>
</dbReference>
<dbReference type="AlphaFoldDB" id="A0AA37ULK8"/>
<evidence type="ECO:0000313" key="2">
    <source>
        <dbReference type="EMBL" id="GKT52006.1"/>
    </source>
</evidence>
<comment type="caution">
    <text evidence="2">The sequence shown here is derived from an EMBL/GenBank/DDBJ whole genome shotgun (WGS) entry which is preliminary data.</text>
</comment>
<feature type="region of interest" description="Disordered" evidence="1">
    <location>
        <begin position="31"/>
        <end position="68"/>
    </location>
</feature>
<name>A0AA37ULK8_9PEZI</name>
<sequence>MSVLPGTSLFTLDVKYIIIIIVIQRLCRPRLPPGIHSSPNRHRNGPNNPDDIEASTGTEPEPEHTPGA</sequence>
<proteinExistence type="predicted"/>
<keyword evidence="3" id="KW-1185">Reference proteome</keyword>
<accession>A0AA37ULK8</accession>
<dbReference type="EMBL" id="BQXU01000058">
    <property type="protein sequence ID" value="GKT52006.1"/>
    <property type="molecule type" value="Genomic_DNA"/>
</dbReference>
<evidence type="ECO:0000256" key="1">
    <source>
        <dbReference type="SAM" id="MobiDB-lite"/>
    </source>
</evidence>
<reference evidence="2 3" key="1">
    <citation type="submission" date="2022-03" db="EMBL/GenBank/DDBJ databases">
        <title>Genome data of Colletotrichum spp.</title>
        <authorList>
            <person name="Utami Y.D."/>
            <person name="Hiruma K."/>
        </authorList>
    </citation>
    <scope>NUCLEOTIDE SEQUENCE [LARGE SCALE GENOMIC DNA]</scope>
    <source>
        <strain evidence="2 3">MAFF 239500</strain>
    </source>
</reference>
<dbReference type="Proteomes" id="UP001055115">
    <property type="component" value="Unassembled WGS sequence"/>
</dbReference>
<evidence type="ECO:0000313" key="3">
    <source>
        <dbReference type="Proteomes" id="UP001055115"/>
    </source>
</evidence>
<dbReference type="GeneID" id="73332989"/>
<gene>
    <name evidence="2" type="ORF">ColSpa_12187</name>
</gene>
<protein>
    <submittedName>
        <fullName evidence="2">Uncharacterized protein</fullName>
    </submittedName>
</protein>
<organism evidence="2 3">
    <name type="scientific">Colletotrichum spaethianum</name>
    <dbReference type="NCBI Taxonomy" id="700344"/>
    <lineage>
        <taxon>Eukaryota</taxon>
        <taxon>Fungi</taxon>
        <taxon>Dikarya</taxon>
        <taxon>Ascomycota</taxon>
        <taxon>Pezizomycotina</taxon>
        <taxon>Sordariomycetes</taxon>
        <taxon>Hypocreomycetidae</taxon>
        <taxon>Glomerellales</taxon>
        <taxon>Glomerellaceae</taxon>
        <taxon>Colletotrichum</taxon>
        <taxon>Colletotrichum spaethianum species complex</taxon>
    </lineage>
</organism>